<protein>
    <recommendedName>
        <fullName evidence="2">histidine kinase</fullName>
        <ecNumber evidence="2">2.7.13.3</ecNumber>
    </recommendedName>
</protein>
<evidence type="ECO:0000256" key="5">
    <source>
        <dbReference type="ARBA" id="ARBA00022777"/>
    </source>
</evidence>
<feature type="domain" description="Histidine kinase" evidence="7">
    <location>
        <begin position="34"/>
        <end position="248"/>
    </location>
</feature>
<accession>A0ABR8EKY9</accession>
<keyword evidence="4" id="KW-0808">Transferase</keyword>
<name>A0ABR8EKY9_9CYAN</name>
<dbReference type="PANTHER" id="PTHR43711">
    <property type="entry name" value="TWO-COMPONENT HISTIDINE KINASE"/>
    <property type="match status" value="1"/>
</dbReference>
<keyword evidence="5 8" id="KW-0418">Kinase</keyword>
<dbReference type="EMBL" id="JACJSK010000040">
    <property type="protein sequence ID" value="MBD2546540.1"/>
    <property type="molecule type" value="Genomic_DNA"/>
</dbReference>
<dbReference type="Pfam" id="PF00512">
    <property type="entry name" value="HisKA"/>
    <property type="match status" value="1"/>
</dbReference>
<dbReference type="SUPFAM" id="SSF55874">
    <property type="entry name" value="ATPase domain of HSP90 chaperone/DNA topoisomerase II/histidine kinase"/>
    <property type="match status" value="1"/>
</dbReference>
<dbReference type="CDD" id="cd00082">
    <property type="entry name" value="HisKA"/>
    <property type="match status" value="1"/>
</dbReference>
<evidence type="ECO:0000256" key="6">
    <source>
        <dbReference type="ARBA" id="ARBA00023012"/>
    </source>
</evidence>
<dbReference type="Proteomes" id="UP000641954">
    <property type="component" value="Unassembled WGS sequence"/>
</dbReference>
<evidence type="ECO:0000256" key="4">
    <source>
        <dbReference type="ARBA" id="ARBA00022679"/>
    </source>
</evidence>
<dbReference type="InterPro" id="IPR004358">
    <property type="entry name" value="Sig_transdc_His_kin-like_C"/>
</dbReference>
<dbReference type="RefSeq" id="WP_054465813.1">
    <property type="nucleotide sequence ID" value="NZ_JACJSK010000040.1"/>
</dbReference>
<dbReference type="InterPro" id="IPR005467">
    <property type="entry name" value="His_kinase_dom"/>
</dbReference>
<dbReference type="PROSITE" id="PS50109">
    <property type="entry name" value="HIS_KIN"/>
    <property type="match status" value="1"/>
</dbReference>
<evidence type="ECO:0000256" key="2">
    <source>
        <dbReference type="ARBA" id="ARBA00012438"/>
    </source>
</evidence>
<comment type="catalytic activity">
    <reaction evidence="1">
        <text>ATP + protein L-histidine = ADP + protein N-phospho-L-histidine.</text>
        <dbReference type="EC" id="2.7.13.3"/>
    </reaction>
</comment>
<evidence type="ECO:0000313" key="9">
    <source>
        <dbReference type="Proteomes" id="UP000641954"/>
    </source>
</evidence>
<keyword evidence="6" id="KW-0902">Two-component regulatory system</keyword>
<dbReference type="Gene3D" id="1.10.287.130">
    <property type="match status" value="1"/>
</dbReference>
<dbReference type="InterPro" id="IPR003594">
    <property type="entry name" value="HATPase_dom"/>
</dbReference>
<comment type="caution">
    <text evidence="8">The sequence shown here is derived from an EMBL/GenBank/DDBJ whole genome shotgun (WGS) entry which is preliminary data.</text>
</comment>
<dbReference type="InterPro" id="IPR050736">
    <property type="entry name" value="Sensor_HK_Regulatory"/>
</dbReference>
<dbReference type="PANTHER" id="PTHR43711:SF26">
    <property type="entry name" value="SENSOR HISTIDINE KINASE RCSC"/>
    <property type="match status" value="1"/>
</dbReference>
<dbReference type="Pfam" id="PF02518">
    <property type="entry name" value="HATPase_c"/>
    <property type="match status" value="1"/>
</dbReference>
<dbReference type="PRINTS" id="PR00344">
    <property type="entry name" value="BCTRLSENSOR"/>
</dbReference>
<dbReference type="EC" id="2.7.13.3" evidence="2"/>
<sequence length="248" mass="28286">MSVFPNSPILLSLETAIDYHPVTVTPQTLLLEAIATHEFRTPLTSILGSSRLLENYGDNLSESQKSKHFQRIQRAVKEMNYLLEDILMLENAEYQKIYCHLKTIEMVKFCEQILEKLEVMYPGRTVYLQHDYPMMNAELDPIILRHILLNLLSNALKYSQPDSPVYFQLDLTNESVIFKIQDQGIGIPSEDLENLFNSFYRGKNVGKIPGTGLGLSIVKNFIQLHRGQIEFHSVVNSGTTVTVTLPLE</sequence>
<keyword evidence="9" id="KW-1185">Reference proteome</keyword>
<dbReference type="InterPro" id="IPR036890">
    <property type="entry name" value="HATPase_C_sf"/>
</dbReference>
<organism evidence="8 9">
    <name type="scientific">Planktothricoides raciborskii FACHB-1370</name>
    <dbReference type="NCBI Taxonomy" id="2949576"/>
    <lineage>
        <taxon>Bacteria</taxon>
        <taxon>Bacillati</taxon>
        <taxon>Cyanobacteriota</taxon>
        <taxon>Cyanophyceae</taxon>
        <taxon>Oscillatoriophycideae</taxon>
        <taxon>Oscillatoriales</taxon>
        <taxon>Oscillatoriaceae</taxon>
        <taxon>Planktothricoides</taxon>
    </lineage>
</organism>
<keyword evidence="3" id="KW-0597">Phosphoprotein</keyword>
<dbReference type="Gene3D" id="3.30.565.10">
    <property type="entry name" value="Histidine kinase-like ATPase, C-terminal domain"/>
    <property type="match status" value="1"/>
</dbReference>
<evidence type="ECO:0000313" key="8">
    <source>
        <dbReference type="EMBL" id="MBD2546540.1"/>
    </source>
</evidence>
<dbReference type="SMART" id="SM00387">
    <property type="entry name" value="HATPase_c"/>
    <property type="match status" value="1"/>
</dbReference>
<dbReference type="SUPFAM" id="SSF47384">
    <property type="entry name" value="Homodimeric domain of signal transducing histidine kinase"/>
    <property type="match status" value="1"/>
</dbReference>
<dbReference type="GO" id="GO:0016301">
    <property type="term" value="F:kinase activity"/>
    <property type="evidence" value="ECO:0007669"/>
    <property type="project" value="UniProtKB-KW"/>
</dbReference>
<dbReference type="CDD" id="cd00075">
    <property type="entry name" value="HATPase"/>
    <property type="match status" value="1"/>
</dbReference>
<reference evidence="8 9" key="1">
    <citation type="journal article" date="2020" name="ISME J.">
        <title>Comparative genomics reveals insights into cyanobacterial evolution and habitat adaptation.</title>
        <authorList>
            <person name="Chen M.Y."/>
            <person name="Teng W.K."/>
            <person name="Zhao L."/>
            <person name="Hu C.X."/>
            <person name="Zhou Y.K."/>
            <person name="Han B.P."/>
            <person name="Song L.R."/>
            <person name="Shu W.S."/>
        </authorList>
    </citation>
    <scope>NUCLEOTIDE SEQUENCE [LARGE SCALE GENOMIC DNA]</scope>
    <source>
        <strain evidence="8 9">FACHB-1370</strain>
    </source>
</reference>
<dbReference type="SMART" id="SM00388">
    <property type="entry name" value="HisKA"/>
    <property type="match status" value="1"/>
</dbReference>
<evidence type="ECO:0000259" key="7">
    <source>
        <dbReference type="PROSITE" id="PS50109"/>
    </source>
</evidence>
<dbReference type="InterPro" id="IPR003661">
    <property type="entry name" value="HisK_dim/P_dom"/>
</dbReference>
<dbReference type="InterPro" id="IPR036097">
    <property type="entry name" value="HisK_dim/P_sf"/>
</dbReference>
<evidence type="ECO:0000256" key="3">
    <source>
        <dbReference type="ARBA" id="ARBA00022553"/>
    </source>
</evidence>
<evidence type="ECO:0000256" key="1">
    <source>
        <dbReference type="ARBA" id="ARBA00000085"/>
    </source>
</evidence>
<proteinExistence type="predicted"/>
<gene>
    <name evidence="8" type="ORF">H6G72_22410</name>
</gene>